<dbReference type="Proteomes" id="UP000762676">
    <property type="component" value="Unassembled WGS sequence"/>
</dbReference>
<accession>A0AAV4FUE8</accession>
<dbReference type="InterPro" id="IPR027417">
    <property type="entry name" value="P-loop_NTPase"/>
</dbReference>
<dbReference type="GO" id="GO:0003924">
    <property type="term" value="F:GTPase activity"/>
    <property type="evidence" value="ECO:0007669"/>
    <property type="project" value="InterPro"/>
</dbReference>
<organism evidence="2 3">
    <name type="scientific">Elysia marginata</name>
    <dbReference type="NCBI Taxonomy" id="1093978"/>
    <lineage>
        <taxon>Eukaryota</taxon>
        <taxon>Metazoa</taxon>
        <taxon>Spiralia</taxon>
        <taxon>Lophotrochozoa</taxon>
        <taxon>Mollusca</taxon>
        <taxon>Gastropoda</taxon>
        <taxon>Heterobranchia</taxon>
        <taxon>Euthyneura</taxon>
        <taxon>Panpulmonata</taxon>
        <taxon>Sacoglossa</taxon>
        <taxon>Placobranchoidea</taxon>
        <taxon>Plakobranchidae</taxon>
        <taxon>Elysia</taxon>
    </lineage>
</organism>
<dbReference type="AlphaFoldDB" id="A0AAV4FUE8"/>
<reference evidence="2 3" key="1">
    <citation type="journal article" date="2021" name="Elife">
        <title>Chloroplast acquisition without the gene transfer in kleptoplastic sea slugs, Plakobranchus ocellatus.</title>
        <authorList>
            <person name="Maeda T."/>
            <person name="Takahashi S."/>
            <person name="Yoshida T."/>
            <person name="Shimamura S."/>
            <person name="Takaki Y."/>
            <person name="Nagai Y."/>
            <person name="Toyoda A."/>
            <person name="Suzuki Y."/>
            <person name="Arimoto A."/>
            <person name="Ishii H."/>
            <person name="Satoh N."/>
            <person name="Nishiyama T."/>
            <person name="Hasebe M."/>
            <person name="Maruyama T."/>
            <person name="Minagawa J."/>
            <person name="Obokata J."/>
            <person name="Shigenobu S."/>
        </authorList>
    </citation>
    <scope>NUCLEOTIDE SEQUENCE [LARGE SCALE GENOMIC DNA]</scope>
</reference>
<dbReference type="GO" id="GO:0005525">
    <property type="term" value="F:GTP binding"/>
    <property type="evidence" value="ECO:0007669"/>
    <property type="project" value="InterPro"/>
</dbReference>
<comment type="similarity">
    <text evidence="1">Belongs to the SIMIBI class G3E GTPase family. ArgK/MeaB subfamily.</text>
</comment>
<dbReference type="Pfam" id="PF03308">
    <property type="entry name" value="MeaB"/>
    <property type="match status" value="1"/>
</dbReference>
<sequence length="89" mass="9522">MALARAITLVEASHPGKQRQAQYLLTKVLEHNQALERRNLRGPRTFRIGLSGPPGAGKSTFIEVLGKFLTDSGHKVAVLAVDPSSSTTG</sequence>
<gene>
    <name evidence="2" type="ORF">ElyMa_003953700</name>
</gene>
<dbReference type="GO" id="GO:0005737">
    <property type="term" value="C:cytoplasm"/>
    <property type="evidence" value="ECO:0007669"/>
    <property type="project" value="TreeGrafter"/>
</dbReference>
<evidence type="ECO:0000313" key="2">
    <source>
        <dbReference type="EMBL" id="GFR76877.1"/>
    </source>
</evidence>
<protein>
    <submittedName>
        <fullName evidence="2">Methylmalonic aciduria type A protein, mitochondrial</fullName>
    </submittedName>
</protein>
<keyword evidence="3" id="KW-1185">Reference proteome</keyword>
<evidence type="ECO:0000313" key="3">
    <source>
        <dbReference type="Proteomes" id="UP000762676"/>
    </source>
</evidence>
<name>A0AAV4FUE8_9GAST</name>
<dbReference type="EMBL" id="BMAT01008047">
    <property type="protein sequence ID" value="GFR76877.1"/>
    <property type="molecule type" value="Genomic_DNA"/>
</dbReference>
<comment type="caution">
    <text evidence="2">The sequence shown here is derived from an EMBL/GenBank/DDBJ whole genome shotgun (WGS) entry which is preliminary data.</text>
</comment>
<proteinExistence type="inferred from homology"/>
<dbReference type="SUPFAM" id="SSF52540">
    <property type="entry name" value="P-loop containing nucleoside triphosphate hydrolases"/>
    <property type="match status" value="1"/>
</dbReference>
<dbReference type="InterPro" id="IPR005129">
    <property type="entry name" value="GTPase_ArgK"/>
</dbReference>
<dbReference type="PANTHER" id="PTHR23408">
    <property type="entry name" value="METHYLMALONYL-COA MUTASE"/>
    <property type="match status" value="1"/>
</dbReference>
<dbReference type="PANTHER" id="PTHR23408:SF3">
    <property type="entry name" value="METHYLMALONIC ACIDURIA TYPE A PROTEIN, MITOCHONDRIAL"/>
    <property type="match status" value="1"/>
</dbReference>
<dbReference type="Gene3D" id="1.20.5.170">
    <property type="match status" value="1"/>
</dbReference>
<evidence type="ECO:0000256" key="1">
    <source>
        <dbReference type="ARBA" id="ARBA00009625"/>
    </source>
</evidence>
<dbReference type="Gene3D" id="3.40.50.300">
    <property type="entry name" value="P-loop containing nucleotide triphosphate hydrolases"/>
    <property type="match status" value="1"/>
</dbReference>
<feature type="non-terminal residue" evidence="2">
    <location>
        <position position="89"/>
    </location>
</feature>